<organism evidence="1">
    <name type="scientific">Moorella thermoacetica Y72</name>
    <dbReference type="NCBI Taxonomy" id="1325331"/>
    <lineage>
        <taxon>Bacteria</taxon>
        <taxon>Bacillati</taxon>
        <taxon>Bacillota</taxon>
        <taxon>Clostridia</taxon>
        <taxon>Neomoorellales</taxon>
        <taxon>Neomoorellaceae</taxon>
        <taxon>Neomoorella</taxon>
    </lineage>
</organism>
<name>A0A0S6UEQ8_NEOTH</name>
<protein>
    <submittedName>
        <fullName evidence="1">Uncharacterized protein</fullName>
    </submittedName>
</protein>
<proteinExistence type="predicted"/>
<sequence length="35" mass="4116">MAVKMFIKGKLQSYFPCATIYTYKMKGRGKRRVTL</sequence>
<gene>
    <name evidence="1" type="ORF">MTY_1209</name>
</gene>
<dbReference type="AlphaFoldDB" id="A0A0S6UEQ8"/>
<evidence type="ECO:0000313" key="1">
    <source>
        <dbReference type="EMBL" id="GAF25872.1"/>
    </source>
</evidence>
<dbReference type="EMBL" id="DF238840">
    <property type="protein sequence ID" value="GAF25872.1"/>
    <property type="molecule type" value="Genomic_DNA"/>
</dbReference>
<accession>A0A0S6UEQ8</accession>
<dbReference type="Proteomes" id="UP000063718">
    <property type="component" value="Unassembled WGS sequence"/>
</dbReference>
<reference evidence="1" key="1">
    <citation type="journal article" date="2014" name="Gene">
        <title>Genome-guided analysis of transformation efficiency and carbon dioxide assimilation by Moorella thermoacetica Y72.</title>
        <authorList>
            <person name="Tsukahara K."/>
            <person name="Kita A."/>
            <person name="Nakashimada Y."/>
            <person name="Hoshino T."/>
            <person name="Murakami K."/>
        </authorList>
    </citation>
    <scope>NUCLEOTIDE SEQUENCE [LARGE SCALE GENOMIC DNA]</scope>
    <source>
        <strain evidence="1">Y72</strain>
    </source>
</reference>